<protein>
    <submittedName>
        <fullName evidence="1">Uncharacterized protein</fullName>
    </submittedName>
</protein>
<proteinExistence type="predicted"/>
<keyword evidence="2" id="KW-1185">Reference proteome</keyword>
<name>A0A6J5F5S0_9BURK</name>
<reference evidence="1 2" key="1">
    <citation type="submission" date="2020-04" db="EMBL/GenBank/DDBJ databases">
        <authorList>
            <person name="De Canck E."/>
        </authorList>
    </citation>
    <scope>NUCLEOTIDE SEQUENCE [LARGE SCALE GENOMIC DNA]</scope>
    <source>
        <strain evidence="1 2">LMG 29542</strain>
    </source>
</reference>
<gene>
    <name evidence="1" type="ORF">LMG29542_07098</name>
</gene>
<sequence>MPHVMTPTFACGLGAIHLSMLFTRAKCRAASSLAARRASIARLGRSGQRMCRSPSGSVKLELMPQSVRDASRSILEPDSTVS</sequence>
<evidence type="ECO:0000313" key="2">
    <source>
        <dbReference type="Proteomes" id="UP000494363"/>
    </source>
</evidence>
<organism evidence="1 2">
    <name type="scientific">Paraburkholderia humisilvae</name>
    <dbReference type="NCBI Taxonomy" id="627669"/>
    <lineage>
        <taxon>Bacteria</taxon>
        <taxon>Pseudomonadati</taxon>
        <taxon>Pseudomonadota</taxon>
        <taxon>Betaproteobacteria</taxon>
        <taxon>Burkholderiales</taxon>
        <taxon>Burkholderiaceae</taxon>
        <taxon>Paraburkholderia</taxon>
    </lineage>
</organism>
<dbReference type="AlphaFoldDB" id="A0A6J5F5S0"/>
<accession>A0A6J5F5S0</accession>
<dbReference type="Proteomes" id="UP000494363">
    <property type="component" value="Unassembled WGS sequence"/>
</dbReference>
<evidence type="ECO:0000313" key="1">
    <source>
        <dbReference type="EMBL" id="CAB3773101.1"/>
    </source>
</evidence>
<dbReference type="EMBL" id="CADIKH010000068">
    <property type="protein sequence ID" value="CAB3773101.1"/>
    <property type="molecule type" value="Genomic_DNA"/>
</dbReference>